<proteinExistence type="predicted"/>
<accession>A0A8J2L951</accession>
<evidence type="ECO:0000256" key="9">
    <source>
        <dbReference type="ARBA" id="ARBA00023180"/>
    </source>
</evidence>
<evidence type="ECO:0000256" key="6">
    <source>
        <dbReference type="ARBA" id="ARBA00023065"/>
    </source>
</evidence>
<feature type="non-terminal residue" evidence="13">
    <location>
        <position position="179"/>
    </location>
</feature>
<protein>
    <recommendedName>
        <fullName evidence="12">Ionotropic glutamate receptor L-glutamate and glycine-binding domain-containing protein</fullName>
    </recommendedName>
</protein>
<keyword evidence="10" id="KW-1071">Ligand-gated ion channel</keyword>
<keyword evidence="6" id="KW-0406">Ion transport</keyword>
<dbReference type="AlphaFoldDB" id="A0A8J2L951"/>
<evidence type="ECO:0000256" key="4">
    <source>
        <dbReference type="ARBA" id="ARBA00022692"/>
    </source>
</evidence>
<keyword evidence="4" id="KW-0812">Transmembrane</keyword>
<organism evidence="13 14">
    <name type="scientific">Allacma fusca</name>
    <dbReference type="NCBI Taxonomy" id="39272"/>
    <lineage>
        <taxon>Eukaryota</taxon>
        <taxon>Metazoa</taxon>
        <taxon>Ecdysozoa</taxon>
        <taxon>Arthropoda</taxon>
        <taxon>Hexapoda</taxon>
        <taxon>Collembola</taxon>
        <taxon>Symphypleona</taxon>
        <taxon>Sminthuridae</taxon>
        <taxon>Allacma</taxon>
    </lineage>
</organism>
<feature type="domain" description="Ionotropic glutamate receptor L-glutamate and glycine-binding" evidence="12">
    <location>
        <begin position="63"/>
        <end position="149"/>
    </location>
</feature>
<evidence type="ECO:0000256" key="8">
    <source>
        <dbReference type="ARBA" id="ARBA00023170"/>
    </source>
</evidence>
<comment type="subcellular location">
    <subcellularLocation>
        <location evidence="1">Cell membrane</location>
        <topology evidence="1">Multi-pass membrane protein</topology>
    </subcellularLocation>
</comment>
<dbReference type="EMBL" id="CAJVCH010547662">
    <property type="protein sequence ID" value="CAG7828473.1"/>
    <property type="molecule type" value="Genomic_DNA"/>
</dbReference>
<comment type="caution">
    <text evidence="13">The sequence shown here is derived from an EMBL/GenBank/DDBJ whole genome shotgun (WGS) entry which is preliminary data.</text>
</comment>
<keyword evidence="11" id="KW-0407">Ion channel</keyword>
<evidence type="ECO:0000256" key="10">
    <source>
        <dbReference type="ARBA" id="ARBA00023286"/>
    </source>
</evidence>
<evidence type="ECO:0000256" key="2">
    <source>
        <dbReference type="ARBA" id="ARBA00022448"/>
    </source>
</evidence>
<keyword evidence="14" id="KW-1185">Reference proteome</keyword>
<keyword evidence="5" id="KW-1133">Transmembrane helix</keyword>
<keyword evidence="9" id="KW-0325">Glycoprotein</keyword>
<keyword evidence="2" id="KW-0813">Transport</keyword>
<keyword evidence="8" id="KW-0675">Receptor</keyword>
<gene>
    <name evidence="13" type="ORF">AFUS01_LOCUS38398</name>
</gene>
<dbReference type="PANTHER" id="PTHR42643:SF24">
    <property type="entry name" value="IONOTROPIC RECEPTOR 60A"/>
    <property type="match status" value="1"/>
</dbReference>
<dbReference type="InterPro" id="IPR019594">
    <property type="entry name" value="Glu/Gly-bd"/>
</dbReference>
<keyword evidence="3" id="KW-1003">Cell membrane</keyword>
<dbReference type="Pfam" id="PF10613">
    <property type="entry name" value="Lig_chan-Glu_bd"/>
    <property type="match status" value="1"/>
</dbReference>
<dbReference type="GO" id="GO:0015276">
    <property type="term" value="F:ligand-gated monoatomic ion channel activity"/>
    <property type="evidence" value="ECO:0007669"/>
    <property type="project" value="InterPro"/>
</dbReference>
<evidence type="ECO:0000313" key="13">
    <source>
        <dbReference type="EMBL" id="CAG7828473.1"/>
    </source>
</evidence>
<dbReference type="PANTHER" id="PTHR42643">
    <property type="entry name" value="IONOTROPIC RECEPTOR 20A-RELATED"/>
    <property type="match status" value="1"/>
</dbReference>
<reference evidence="13" key="1">
    <citation type="submission" date="2021-06" db="EMBL/GenBank/DDBJ databases">
        <authorList>
            <person name="Hodson N. C."/>
            <person name="Mongue J. A."/>
            <person name="Jaron S. K."/>
        </authorList>
    </citation>
    <scope>NUCLEOTIDE SEQUENCE</scope>
</reference>
<evidence type="ECO:0000256" key="11">
    <source>
        <dbReference type="ARBA" id="ARBA00023303"/>
    </source>
</evidence>
<dbReference type="Proteomes" id="UP000708208">
    <property type="component" value="Unassembled WGS sequence"/>
</dbReference>
<evidence type="ECO:0000256" key="1">
    <source>
        <dbReference type="ARBA" id="ARBA00004651"/>
    </source>
</evidence>
<dbReference type="InterPro" id="IPR052192">
    <property type="entry name" value="Insect_Ionotropic_Sensory_Rcpt"/>
</dbReference>
<evidence type="ECO:0000256" key="3">
    <source>
        <dbReference type="ARBA" id="ARBA00022475"/>
    </source>
</evidence>
<evidence type="ECO:0000313" key="14">
    <source>
        <dbReference type="Proteomes" id="UP000708208"/>
    </source>
</evidence>
<evidence type="ECO:0000259" key="12">
    <source>
        <dbReference type="Pfam" id="PF10613"/>
    </source>
</evidence>
<evidence type="ECO:0000256" key="5">
    <source>
        <dbReference type="ARBA" id="ARBA00022989"/>
    </source>
</evidence>
<evidence type="ECO:0000256" key="7">
    <source>
        <dbReference type="ARBA" id="ARBA00023136"/>
    </source>
</evidence>
<keyword evidence="7" id="KW-0472">Membrane</keyword>
<sequence>MEIKFKILVSVSEIKTTCFYCSSGSPEIITLSSSLQRETLFPDFVRQGNGHTLRAASQTKVLFLMEIGVVEGQWRFKRGYFWSVLREILHKFNFTYVTFPAHGGGGSGTLKNGLWNGAVRDIMDGRADISMATTTDFSRFQVIGGTKPIAFEWLNFILGEPQPTYSWQAIFWSLDTTVW</sequence>
<dbReference type="GO" id="GO:0005886">
    <property type="term" value="C:plasma membrane"/>
    <property type="evidence" value="ECO:0007669"/>
    <property type="project" value="UniProtKB-SubCell"/>
</dbReference>
<name>A0A8J2L951_9HEXA</name>